<proteinExistence type="predicted"/>
<dbReference type="EMBL" id="JACJST010000019">
    <property type="protein sequence ID" value="MBD2569907.1"/>
    <property type="molecule type" value="Genomic_DNA"/>
</dbReference>
<gene>
    <name evidence="1" type="ORF">H6G59_18805</name>
</gene>
<comment type="caution">
    <text evidence="1">The sequence shown here is derived from an EMBL/GenBank/DDBJ whole genome shotgun (WGS) entry which is preliminary data.</text>
</comment>
<evidence type="ECO:0000313" key="2">
    <source>
        <dbReference type="Proteomes" id="UP000640531"/>
    </source>
</evidence>
<evidence type="ECO:0000313" key="1">
    <source>
        <dbReference type="EMBL" id="MBD2569907.1"/>
    </source>
</evidence>
<dbReference type="Proteomes" id="UP000640531">
    <property type="component" value="Unassembled WGS sequence"/>
</dbReference>
<organism evidence="1 2">
    <name type="scientific">Anabaena lutea FACHB-196</name>
    <dbReference type="NCBI Taxonomy" id="2692881"/>
    <lineage>
        <taxon>Bacteria</taxon>
        <taxon>Bacillati</taxon>
        <taxon>Cyanobacteriota</taxon>
        <taxon>Cyanophyceae</taxon>
        <taxon>Nostocales</taxon>
        <taxon>Nostocaceae</taxon>
        <taxon>Anabaena</taxon>
    </lineage>
</organism>
<name>A0ABR8FI29_9NOST</name>
<protein>
    <submittedName>
        <fullName evidence="1">Uncharacterized protein</fullName>
    </submittedName>
</protein>
<keyword evidence="2" id="KW-1185">Reference proteome</keyword>
<dbReference type="RefSeq" id="WP_190717132.1">
    <property type="nucleotide sequence ID" value="NZ_JACJST010000019.1"/>
</dbReference>
<sequence length="172" mass="20110">MNSTQKFSIQLTERCCENWFLPPEDTLGELSHLEMGLRRFCFEHNQKVLLEMGDKKQELFLDPDIILILDELPEKISQLLSNQKIELSFPESSIVIYLEPIDSLNMNFIWKNYGYSVSEQNFLVEKYDVIKMLKNLLGKIINQAVLTGYITDSEKEEFYNRTASDTRQVLTS</sequence>
<accession>A0ABR8FI29</accession>
<reference evidence="1 2" key="1">
    <citation type="journal article" date="2020" name="ISME J.">
        <title>Comparative genomics reveals insights into cyanobacterial evolution and habitat adaptation.</title>
        <authorList>
            <person name="Chen M.Y."/>
            <person name="Teng W.K."/>
            <person name="Zhao L."/>
            <person name="Hu C.X."/>
            <person name="Zhou Y.K."/>
            <person name="Han B.P."/>
            <person name="Song L.R."/>
            <person name="Shu W.S."/>
        </authorList>
    </citation>
    <scope>NUCLEOTIDE SEQUENCE [LARGE SCALE GENOMIC DNA]</scope>
    <source>
        <strain evidence="1 2">FACHB-196</strain>
    </source>
</reference>